<gene>
    <name evidence="2" type="ORF">ZIOFF_007001</name>
</gene>
<protein>
    <submittedName>
        <fullName evidence="2">Uncharacterized protein</fullName>
    </submittedName>
</protein>
<dbReference type="PANTHER" id="PTHR33598:SF2">
    <property type="entry name" value="MAR-BINDING FILAMENT-LIKE PROTEIN"/>
    <property type="match status" value="1"/>
</dbReference>
<dbReference type="Gene3D" id="1.10.510.10">
    <property type="entry name" value="Transferase(Phosphotransferase) domain 1"/>
    <property type="match status" value="1"/>
</dbReference>
<evidence type="ECO:0000256" key="1">
    <source>
        <dbReference type="SAM" id="MobiDB-lite"/>
    </source>
</evidence>
<reference evidence="2 3" key="1">
    <citation type="submission" date="2020-08" db="EMBL/GenBank/DDBJ databases">
        <title>Plant Genome Project.</title>
        <authorList>
            <person name="Zhang R.-G."/>
        </authorList>
    </citation>
    <scope>NUCLEOTIDE SEQUENCE [LARGE SCALE GENOMIC DNA]</scope>
    <source>
        <tissue evidence="2">Rhizome</tissue>
    </source>
</reference>
<sequence>MESPARGGGEGGATVAVSRDGSGKMGFDNVGARARGASASKSVKGRELLLVSDTQLEAQAAETTGKSSRDQSLGREAACGAGTEYAYTLKVGENSDVYSFRVVLLELVTGRKLVGELGVEVDIVQWVKKMCREFSDNGNGNMASNFNANDENYVNSTVIKAAPDLRRNPHREDEERKREKPGTAERMPTVAALLPQATFFSRPRPLPLSITSLYDLHVAHLLSPFGRSKTRLPLVLACSAVPFNEFDAKVRSKIHSSKKSSLLSLVDEIEPLDLRRIQKDVPPNTVSAMKRTISSMLGLLPSNQFNVTVEVLWESLFKLLISSIKTGYTLCNAEYRLCLEKNIDIPEKNVDHDEKGKTDTSGIENTDIFSERTNAMFNSLEEKDVLKDHNKHNMHEHDESCEDMSTKICGNLTPQAIEYIQQLQSKLRSVEKDLYAMKRKHSALQMQQFVGDEKNELLDYLRSLQPEKVAEISELTCSEVDDVIHSVGHSLLATLSPKMYSRPPQQSENMTAGILNAWNDDSSEHVDNTYLKFQPMVTVPRDFLARLLFWCMLLGHYIRGLEFRLGLVQLFNISDN</sequence>
<dbReference type="PANTHER" id="PTHR33598">
    <property type="entry name" value="OS02G0833400 PROTEIN"/>
    <property type="match status" value="1"/>
</dbReference>
<organism evidence="2 3">
    <name type="scientific">Zingiber officinale</name>
    <name type="common">Ginger</name>
    <name type="synonym">Amomum zingiber</name>
    <dbReference type="NCBI Taxonomy" id="94328"/>
    <lineage>
        <taxon>Eukaryota</taxon>
        <taxon>Viridiplantae</taxon>
        <taxon>Streptophyta</taxon>
        <taxon>Embryophyta</taxon>
        <taxon>Tracheophyta</taxon>
        <taxon>Spermatophyta</taxon>
        <taxon>Magnoliopsida</taxon>
        <taxon>Liliopsida</taxon>
        <taxon>Zingiberales</taxon>
        <taxon>Zingiberaceae</taxon>
        <taxon>Zingiber</taxon>
    </lineage>
</organism>
<dbReference type="Pfam" id="PF05542">
    <property type="entry name" value="DUF760"/>
    <property type="match status" value="2"/>
</dbReference>
<evidence type="ECO:0000313" key="3">
    <source>
        <dbReference type="Proteomes" id="UP000734854"/>
    </source>
</evidence>
<dbReference type="Proteomes" id="UP000734854">
    <property type="component" value="Unassembled WGS sequence"/>
</dbReference>
<feature type="region of interest" description="Disordered" evidence="1">
    <location>
        <begin position="164"/>
        <end position="184"/>
    </location>
</feature>
<proteinExistence type="predicted"/>
<dbReference type="EMBL" id="JACMSC010000002">
    <property type="protein sequence ID" value="KAG6533136.1"/>
    <property type="molecule type" value="Genomic_DNA"/>
</dbReference>
<keyword evidence="3" id="KW-1185">Reference proteome</keyword>
<evidence type="ECO:0000313" key="2">
    <source>
        <dbReference type="EMBL" id="KAG6533136.1"/>
    </source>
</evidence>
<feature type="region of interest" description="Disordered" evidence="1">
    <location>
        <begin position="1"/>
        <end position="38"/>
    </location>
</feature>
<dbReference type="InterPro" id="IPR008479">
    <property type="entry name" value="DUF760"/>
</dbReference>
<name>A0A8J5I395_ZINOF</name>
<accession>A0A8J5I395</accession>
<feature type="compositionally biased region" description="Gly residues" evidence="1">
    <location>
        <begin position="1"/>
        <end position="12"/>
    </location>
</feature>
<comment type="caution">
    <text evidence="2">The sequence shown here is derived from an EMBL/GenBank/DDBJ whole genome shotgun (WGS) entry which is preliminary data.</text>
</comment>
<feature type="compositionally biased region" description="Basic and acidic residues" evidence="1">
    <location>
        <begin position="164"/>
        <end position="183"/>
    </location>
</feature>
<dbReference type="AlphaFoldDB" id="A0A8J5I395"/>